<sequence length="220" mass="25506">MKTASLIITLFLLVSCGKNKTVVLPEIPTSKISKIQDVSAAYLFYNETLPEHVELNRKNLISTTNWLINVDKRLTLKEAIPQIIFLQNKKRNAEIHKNKDAKNYFTCNDLSKNNLGFIEFTDVYYHNIKTDSLKLEGNLNEVRFFSLDNITITTPTDKVSNLNKDTFKAFLKQKSNDNECVLICNFHDSLSFQDYMTIKYELEQLDLKNMSIAKDEFIFN</sequence>
<proteinExistence type="predicted"/>
<dbReference type="PROSITE" id="PS51257">
    <property type="entry name" value="PROKAR_LIPOPROTEIN"/>
    <property type="match status" value="1"/>
</dbReference>
<protein>
    <recommendedName>
        <fullName evidence="3">Lipoprotein</fullName>
    </recommendedName>
</protein>
<dbReference type="OrthoDB" id="1148707at2"/>
<evidence type="ECO:0000313" key="2">
    <source>
        <dbReference type="Proteomes" id="UP000032229"/>
    </source>
</evidence>
<dbReference type="AlphaFoldDB" id="A0A0C5VWN6"/>
<evidence type="ECO:0008006" key="3">
    <source>
        <dbReference type="Google" id="ProtNLM"/>
    </source>
</evidence>
<dbReference type="EMBL" id="CP007202">
    <property type="protein sequence ID" value="AJR03536.1"/>
    <property type="molecule type" value="Genomic_DNA"/>
</dbReference>
<gene>
    <name evidence="1" type="ORF">AW14_07710</name>
</gene>
<dbReference type="KEGG" id="sze:AW14_07710"/>
<dbReference type="RefSeq" id="WP_052647450.1">
    <property type="nucleotide sequence ID" value="NZ_CP007202.1"/>
</dbReference>
<accession>A0A0C5VWN6</accession>
<dbReference type="STRING" id="1454006.AW14_07710"/>
<organism evidence="1 2">
    <name type="scientific">Siansivirga zeaxanthinifaciens CC-SAMT-1</name>
    <dbReference type="NCBI Taxonomy" id="1454006"/>
    <lineage>
        <taxon>Bacteria</taxon>
        <taxon>Pseudomonadati</taxon>
        <taxon>Bacteroidota</taxon>
        <taxon>Flavobacteriia</taxon>
        <taxon>Flavobacteriales</taxon>
        <taxon>Flavobacteriaceae</taxon>
        <taxon>Siansivirga</taxon>
    </lineage>
</organism>
<name>A0A0C5VWN6_9FLAO</name>
<dbReference type="HOGENOM" id="CLU_1255249_0_0_10"/>
<keyword evidence="2" id="KW-1185">Reference proteome</keyword>
<dbReference type="Proteomes" id="UP000032229">
    <property type="component" value="Chromosome"/>
</dbReference>
<reference evidence="1 2" key="1">
    <citation type="submission" date="2014-02" db="EMBL/GenBank/DDBJ databases">
        <authorList>
            <person name="Young C.-C."/>
            <person name="Hameed A."/>
            <person name="Huang H.-C."/>
            <person name="Shahina M."/>
        </authorList>
    </citation>
    <scope>NUCLEOTIDE SEQUENCE [LARGE SCALE GENOMIC DNA]</scope>
    <source>
        <strain evidence="1 2">CC-SAMT-1</strain>
    </source>
</reference>
<evidence type="ECO:0000313" key="1">
    <source>
        <dbReference type="EMBL" id="AJR03536.1"/>
    </source>
</evidence>